<proteinExistence type="predicted"/>
<accession>A0A0R3WV91</accession>
<dbReference type="OrthoDB" id="202825at2759"/>
<organism evidence="3">
    <name type="scientific">Hydatigena taeniaeformis</name>
    <name type="common">Feline tapeworm</name>
    <name type="synonym">Taenia taeniaeformis</name>
    <dbReference type="NCBI Taxonomy" id="6205"/>
    <lineage>
        <taxon>Eukaryota</taxon>
        <taxon>Metazoa</taxon>
        <taxon>Spiralia</taxon>
        <taxon>Lophotrochozoa</taxon>
        <taxon>Platyhelminthes</taxon>
        <taxon>Cestoda</taxon>
        <taxon>Eucestoda</taxon>
        <taxon>Cyclophyllidea</taxon>
        <taxon>Taeniidae</taxon>
        <taxon>Hydatigera</taxon>
    </lineage>
</organism>
<evidence type="ECO:0000313" key="2">
    <source>
        <dbReference type="Proteomes" id="UP000274429"/>
    </source>
</evidence>
<dbReference type="Proteomes" id="UP000274429">
    <property type="component" value="Unassembled WGS sequence"/>
</dbReference>
<reference evidence="3" key="1">
    <citation type="submission" date="2017-02" db="UniProtKB">
        <authorList>
            <consortium name="WormBaseParasite"/>
        </authorList>
    </citation>
    <scope>IDENTIFICATION</scope>
</reference>
<evidence type="ECO:0000313" key="3">
    <source>
        <dbReference type="WBParaSite" id="TTAC_0000468101-mRNA-1"/>
    </source>
</evidence>
<name>A0A0R3WV91_HYDTA</name>
<gene>
    <name evidence="1" type="ORF">TTAC_LOCUS4667</name>
</gene>
<protein>
    <submittedName>
        <fullName evidence="3">UBX domain-containing protein</fullName>
    </submittedName>
</protein>
<dbReference type="EMBL" id="UYWX01005008">
    <property type="protein sequence ID" value="VDM25405.1"/>
    <property type="molecule type" value="Genomic_DNA"/>
</dbReference>
<dbReference type="STRING" id="6205.A0A0R3WV91"/>
<dbReference type="AlphaFoldDB" id="A0A0R3WV91"/>
<evidence type="ECO:0000313" key="1">
    <source>
        <dbReference type="EMBL" id="VDM25405.1"/>
    </source>
</evidence>
<sequence>MHIDSPLDSKVKGTMIKDMLNLTGFNLPSTKDVSSGNTRTSAIPLPCGILNINPGIYDSHFTSKQAINPTSNEDSSNKSETLKWMEEIKKPTAPPHPWLLDRRVTMSRLSDDERKKHEYYVLRAYEACLSGLDQTTHTSRHQDPPTQNVIQPRIQLDLESLPPPTTPKESTISTSISQGAGPDSLDLAAFMKLREDHKRAMARRRLEHKQLLHRANIQVLGETEDRWEATKDSNETPVGEKRCEGDNLNLAEEPKSKTTKSPTALEQFRWAVENVLDFITPSDLRCLVQMLDAKNRAGAFQPVFPADNISTTASYLRFFEKPRYPNLLIFAYLDRYGESVEGEFLPYSNEPEI</sequence>
<keyword evidence="2" id="KW-1185">Reference proteome</keyword>
<dbReference type="WBParaSite" id="TTAC_0000468101-mRNA-1">
    <property type="protein sequence ID" value="TTAC_0000468101-mRNA-1"/>
    <property type="gene ID" value="TTAC_0000468101"/>
</dbReference>
<reference evidence="1 2" key="2">
    <citation type="submission" date="2018-11" db="EMBL/GenBank/DDBJ databases">
        <authorList>
            <consortium name="Pathogen Informatics"/>
        </authorList>
    </citation>
    <scope>NUCLEOTIDE SEQUENCE [LARGE SCALE GENOMIC DNA]</scope>
</reference>